<keyword evidence="3" id="KW-1185">Reference proteome</keyword>
<name>A0ABP9HXE2_9ACTN</name>
<evidence type="ECO:0000256" key="1">
    <source>
        <dbReference type="SAM" id="Phobius"/>
    </source>
</evidence>
<keyword evidence="1" id="KW-0812">Transmembrane</keyword>
<dbReference type="EMBL" id="BAABHS010000024">
    <property type="protein sequence ID" value="GAA4981454.1"/>
    <property type="molecule type" value="Genomic_DNA"/>
</dbReference>
<proteinExistence type="predicted"/>
<keyword evidence="1" id="KW-0472">Membrane</keyword>
<dbReference type="RefSeq" id="WP_345678712.1">
    <property type="nucleotide sequence ID" value="NZ_BAABHS010000024.1"/>
</dbReference>
<comment type="caution">
    <text evidence="2">The sequence shown here is derived from an EMBL/GenBank/DDBJ whole genome shotgun (WGS) entry which is preliminary data.</text>
</comment>
<feature type="transmembrane region" description="Helical" evidence="1">
    <location>
        <begin position="31"/>
        <end position="51"/>
    </location>
</feature>
<accession>A0ABP9HXE2</accession>
<protein>
    <submittedName>
        <fullName evidence="2">Uncharacterized protein</fullName>
    </submittedName>
</protein>
<sequence>MRDVVGGVGLSGVGVLLKVYGGRVDLPAVSLDKLGVVLIVIGALEAAYGVFRMTRGAGRGSPAKRR</sequence>
<keyword evidence="1" id="KW-1133">Transmembrane helix</keyword>
<dbReference type="Proteomes" id="UP001500466">
    <property type="component" value="Unassembled WGS sequence"/>
</dbReference>
<reference evidence="3" key="1">
    <citation type="journal article" date="2019" name="Int. J. Syst. Evol. Microbiol.">
        <title>The Global Catalogue of Microorganisms (GCM) 10K type strain sequencing project: providing services to taxonomists for standard genome sequencing and annotation.</title>
        <authorList>
            <consortium name="The Broad Institute Genomics Platform"/>
            <consortium name="The Broad Institute Genome Sequencing Center for Infectious Disease"/>
            <person name="Wu L."/>
            <person name="Ma J."/>
        </authorList>
    </citation>
    <scope>NUCLEOTIDE SEQUENCE [LARGE SCALE GENOMIC DNA]</scope>
    <source>
        <strain evidence="3">JCM 17986</strain>
    </source>
</reference>
<organism evidence="2 3">
    <name type="scientific">Yinghuangia aomiensis</name>
    <dbReference type="NCBI Taxonomy" id="676205"/>
    <lineage>
        <taxon>Bacteria</taxon>
        <taxon>Bacillati</taxon>
        <taxon>Actinomycetota</taxon>
        <taxon>Actinomycetes</taxon>
        <taxon>Kitasatosporales</taxon>
        <taxon>Streptomycetaceae</taxon>
        <taxon>Yinghuangia</taxon>
    </lineage>
</organism>
<evidence type="ECO:0000313" key="3">
    <source>
        <dbReference type="Proteomes" id="UP001500466"/>
    </source>
</evidence>
<evidence type="ECO:0000313" key="2">
    <source>
        <dbReference type="EMBL" id="GAA4981454.1"/>
    </source>
</evidence>
<gene>
    <name evidence="2" type="ORF">GCM10023205_58390</name>
</gene>